<reference evidence="2" key="1">
    <citation type="submission" date="2016-10" db="EMBL/GenBank/DDBJ databases">
        <authorList>
            <person name="Varghese N."/>
            <person name="Submissions S."/>
        </authorList>
    </citation>
    <scope>NUCLEOTIDE SEQUENCE [LARGE SCALE GENOMIC DNA]</scope>
    <source>
        <strain evidence="2">ATCC 51557</strain>
    </source>
</reference>
<evidence type="ECO:0000313" key="1">
    <source>
        <dbReference type="EMBL" id="SCW41053.1"/>
    </source>
</evidence>
<sequence>MCPLFIGKNSMKLKSGLVIFFISFNLFAFDNDIEKYIEEIEEIHTNYYSTGLKFDNLNYAKMLISSLSKIENNILSNYKESSLKFNYLNLLISLVFCDIAYLIDDVNEYKNLINKVLNTYKYSVKVSFNFYEFSDYFRALGELALNLIVHDSSNSYFYIVNGKRFLDKALIMNSQNYKVNLPLAIFYTSGVTNKTFSRNLVALYYLNRTEEVFMNKRQRYLKEIVKSSFLIRNNRRVEAIDCLQSACKIFPNGHLAGIAFEKLKKGKPFF</sequence>
<gene>
    <name evidence="1" type="ORF">SAMN02983004_00995</name>
</gene>
<proteinExistence type="predicted"/>
<dbReference type="Proteomes" id="UP000199262">
    <property type="component" value="Unassembled WGS sequence"/>
</dbReference>
<protein>
    <recommendedName>
        <fullName evidence="3">Tetratricopeptide repeat-containing protein</fullName>
    </recommendedName>
</protein>
<dbReference type="EMBL" id="FMTE01000008">
    <property type="protein sequence ID" value="SCW41053.1"/>
    <property type="molecule type" value="Genomic_DNA"/>
</dbReference>
<evidence type="ECO:0000313" key="2">
    <source>
        <dbReference type="Proteomes" id="UP000199262"/>
    </source>
</evidence>
<organism evidence="1 2">
    <name type="scientific">Borreliella japonica</name>
    <name type="common">Borrelia japonica</name>
    <dbReference type="NCBI Taxonomy" id="34095"/>
    <lineage>
        <taxon>Bacteria</taxon>
        <taxon>Pseudomonadati</taxon>
        <taxon>Spirochaetota</taxon>
        <taxon>Spirochaetia</taxon>
        <taxon>Spirochaetales</taxon>
        <taxon>Borreliaceae</taxon>
        <taxon>Borreliella</taxon>
    </lineage>
</organism>
<accession>A0A1G4Q8X0</accession>
<evidence type="ECO:0008006" key="3">
    <source>
        <dbReference type="Google" id="ProtNLM"/>
    </source>
</evidence>
<keyword evidence="2" id="KW-1185">Reference proteome</keyword>
<name>A0A1G4Q8X0_BORJA</name>
<dbReference type="AlphaFoldDB" id="A0A1G4Q8X0"/>